<accession>A0A381NJ35</accession>
<keyword evidence="9" id="KW-0378">Hydrolase</keyword>
<keyword evidence="13" id="KW-0129">CBS domain</keyword>
<keyword evidence="7" id="KW-0479">Metal-binding</keyword>
<feature type="transmembrane region" description="Helical" evidence="15">
    <location>
        <begin position="197"/>
        <end position="229"/>
    </location>
</feature>
<dbReference type="PANTHER" id="PTHR39188">
    <property type="entry name" value="MEMBRANE-ASSOCIATED ZINC METALLOPROTEASE M50B"/>
    <property type="match status" value="1"/>
</dbReference>
<evidence type="ECO:0000256" key="11">
    <source>
        <dbReference type="ARBA" id="ARBA00022989"/>
    </source>
</evidence>
<dbReference type="GO" id="GO:0046872">
    <property type="term" value="F:metal ion binding"/>
    <property type="evidence" value="ECO:0007669"/>
    <property type="project" value="UniProtKB-KW"/>
</dbReference>
<keyword evidence="5" id="KW-0645">Protease</keyword>
<evidence type="ECO:0000256" key="1">
    <source>
        <dbReference type="ARBA" id="ARBA00001947"/>
    </source>
</evidence>
<dbReference type="CDD" id="cd06164">
    <property type="entry name" value="S2P-M50_SpoIVFB_CBS"/>
    <property type="match status" value="1"/>
</dbReference>
<keyword evidence="12" id="KW-0482">Metalloprotease</keyword>
<dbReference type="SUPFAM" id="SSF54631">
    <property type="entry name" value="CBS-domain pair"/>
    <property type="match status" value="1"/>
</dbReference>
<dbReference type="Gene3D" id="3.10.580.10">
    <property type="entry name" value="CBS-domain"/>
    <property type="match status" value="1"/>
</dbReference>
<dbReference type="Pfam" id="PF00571">
    <property type="entry name" value="CBS"/>
    <property type="match status" value="2"/>
</dbReference>
<evidence type="ECO:0000256" key="4">
    <source>
        <dbReference type="ARBA" id="ARBA00022475"/>
    </source>
</evidence>
<evidence type="ECO:0000256" key="5">
    <source>
        <dbReference type="ARBA" id="ARBA00022670"/>
    </source>
</evidence>
<keyword evidence="4" id="KW-1003">Cell membrane</keyword>
<name>A0A381NJ35_9ZZZZ</name>
<dbReference type="AlphaFoldDB" id="A0A381NJ35"/>
<reference evidence="17" key="1">
    <citation type="submission" date="2018-05" db="EMBL/GenBank/DDBJ databases">
        <authorList>
            <person name="Lanie J.A."/>
            <person name="Ng W.-L."/>
            <person name="Kazmierczak K.M."/>
            <person name="Andrzejewski T.M."/>
            <person name="Davidsen T.M."/>
            <person name="Wayne K.J."/>
            <person name="Tettelin H."/>
            <person name="Glass J.I."/>
            <person name="Rusch D."/>
            <person name="Podicherti R."/>
            <person name="Tsui H.-C.T."/>
            <person name="Winkler M.E."/>
        </authorList>
    </citation>
    <scope>NUCLEOTIDE SEQUENCE</scope>
</reference>
<evidence type="ECO:0000256" key="15">
    <source>
        <dbReference type="SAM" id="Phobius"/>
    </source>
</evidence>
<dbReference type="GO" id="GO:0008237">
    <property type="term" value="F:metallopeptidase activity"/>
    <property type="evidence" value="ECO:0007669"/>
    <property type="project" value="UniProtKB-KW"/>
</dbReference>
<dbReference type="Pfam" id="PF02163">
    <property type="entry name" value="Peptidase_M50"/>
    <property type="match status" value="2"/>
</dbReference>
<feature type="domain" description="CBS" evidence="16">
    <location>
        <begin position="257"/>
        <end position="317"/>
    </location>
</feature>
<dbReference type="InterPro" id="IPR016483">
    <property type="entry name" value="UCP006404_Pept_M50_CBS"/>
</dbReference>
<evidence type="ECO:0000256" key="8">
    <source>
        <dbReference type="ARBA" id="ARBA00022737"/>
    </source>
</evidence>
<dbReference type="SMART" id="SM00116">
    <property type="entry name" value="CBS"/>
    <property type="match status" value="2"/>
</dbReference>
<evidence type="ECO:0000259" key="16">
    <source>
        <dbReference type="PROSITE" id="PS51371"/>
    </source>
</evidence>
<dbReference type="GO" id="GO:0005886">
    <property type="term" value="C:plasma membrane"/>
    <property type="evidence" value="ECO:0007669"/>
    <property type="project" value="UniProtKB-SubCell"/>
</dbReference>
<evidence type="ECO:0000256" key="14">
    <source>
        <dbReference type="ARBA" id="ARBA00023136"/>
    </source>
</evidence>
<comment type="cofactor">
    <cofactor evidence="1">
        <name>Zn(2+)</name>
        <dbReference type="ChEBI" id="CHEBI:29105"/>
    </cofactor>
</comment>
<comment type="subcellular location">
    <subcellularLocation>
        <location evidence="2">Cell membrane</location>
        <topology evidence="2">Multi-pass membrane protein</topology>
    </subcellularLocation>
</comment>
<gene>
    <name evidence="17" type="ORF">METZ01_LOCUS7371</name>
</gene>
<feature type="transmembrane region" description="Helical" evidence="15">
    <location>
        <begin position="49"/>
        <end position="67"/>
    </location>
</feature>
<evidence type="ECO:0000256" key="12">
    <source>
        <dbReference type="ARBA" id="ARBA00023049"/>
    </source>
</evidence>
<evidence type="ECO:0000256" key="13">
    <source>
        <dbReference type="ARBA" id="ARBA00023122"/>
    </source>
</evidence>
<comment type="similarity">
    <text evidence="3">Belongs to the peptidase M50B family.</text>
</comment>
<dbReference type="PIRSF" id="PIRSF006404">
    <property type="entry name" value="UCP006404_Pept_M50_CBS"/>
    <property type="match status" value="1"/>
</dbReference>
<dbReference type="CDD" id="cd02205">
    <property type="entry name" value="CBS_pair_SF"/>
    <property type="match status" value="1"/>
</dbReference>
<evidence type="ECO:0000256" key="7">
    <source>
        <dbReference type="ARBA" id="ARBA00022723"/>
    </source>
</evidence>
<dbReference type="InterPro" id="IPR008915">
    <property type="entry name" value="Peptidase_M50"/>
</dbReference>
<keyword evidence="6 15" id="KW-0812">Transmembrane</keyword>
<sequence>MRGSVKLFSIYGIPVDINATWLVAVVIITWSLSTGAYPAFFQMWSSQQYWIAGIVTTFLLFASVLAHELGHSFVALAQGLRVRGITLLLFGGVSRIHGKASRPRNEFLIAFAGPAVSLLIGVVLIGWWIKFHPVHEYLVTPLHGVIFFTGWMNILVAGFNLLPGYPMDGGRVLRSAVWGFTGNARLASKVALRVGRVVFYLLIGWGVWQIFNGDIIGGIWIGLIAWFLMSSARSEQSEQTSSVVPEQDRLDFRIGNITSPMPRMADHGQSVSEVLAVIERQVTEGTESIPVAKQGKLLGFVTRMDLERIPVEQRTKLVLAEITQPHSLRVCSKFDSGRDALTTMDKYRVMQLVVMDGHSVFGIVTRQDIIKAVKEFPFTTGKSGSVD</sequence>
<evidence type="ECO:0000256" key="6">
    <source>
        <dbReference type="ARBA" id="ARBA00022692"/>
    </source>
</evidence>
<dbReference type="EMBL" id="UINC01000392">
    <property type="protein sequence ID" value="SUZ54517.1"/>
    <property type="molecule type" value="Genomic_DNA"/>
</dbReference>
<keyword evidence="10" id="KW-0862">Zinc</keyword>
<feature type="transmembrane region" description="Helical" evidence="15">
    <location>
        <begin position="141"/>
        <end position="162"/>
    </location>
</feature>
<evidence type="ECO:0000256" key="10">
    <source>
        <dbReference type="ARBA" id="ARBA00022833"/>
    </source>
</evidence>
<feature type="domain" description="CBS" evidence="16">
    <location>
        <begin position="322"/>
        <end position="380"/>
    </location>
</feature>
<proteinExistence type="inferred from homology"/>
<keyword evidence="8" id="KW-0677">Repeat</keyword>
<organism evidence="17">
    <name type="scientific">marine metagenome</name>
    <dbReference type="NCBI Taxonomy" id="408172"/>
    <lineage>
        <taxon>unclassified sequences</taxon>
        <taxon>metagenomes</taxon>
        <taxon>ecological metagenomes</taxon>
    </lineage>
</organism>
<keyword evidence="14 15" id="KW-0472">Membrane</keyword>
<dbReference type="InterPro" id="IPR000644">
    <property type="entry name" value="CBS_dom"/>
</dbReference>
<evidence type="ECO:0000256" key="3">
    <source>
        <dbReference type="ARBA" id="ARBA00007931"/>
    </source>
</evidence>
<evidence type="ECO:0000313" key="17">
    <source>
        <dbReference type="EMBL" id="SUZ54517.1"/>
    </source>
</evidence>
<feature type="transmembrane region" description="Helical" evidence="15">
    <location>
        <begin position="108"/>
        <end position="129"/>
    </location>
</feature>
<dbReference type="PROSITE" id="PS51371">
    <property type="entry name" value="CBS"/>
    <property type="match status" value="2"/>
</dbReference>
<dbReference type="GO" id="GO:0006508">
    <property type="term" value="P:proteolysis"/>
    <property type="evidence" value="ECO:0007669"/>
    <property type="project" value="UniProtKB-KW"/>
</dbReference>
<keyword evidence="11 15" id="KW-1133">Transmembrane helix</keyword>
<evidence type="ECO:0000256" key="2">
    <source>
        <dbReference type="ARBA" id="ARBA00004651"/>
    </source>
</evidence>
<dbReference type="PANTHER" id="PTHR39188:SF3">
    <property type="entry name" value="STAGE IV SPORULATION PROTEIN FB"/>
    <property type="match status" value="1"/>
</dbReference>
<protein>
    <recommendedName>
        <fullName evidence="16">CBS domain-containing protein</fullName>
    </recommendedName>
</protein>
<dbReference type="InterPro" id="IPR046342">
    <property type="entry name" value="CBS_dom_sf"/>
</dbReference>
<evidence type="ECO:0000256" key="9">
    <source>
        <dbReference type="ARBA" id="ARBA00022801"/>
    </source>
</evidence>